<accession>A0A2A2M559</accession>
<dbReference type="AlphaFoldDB" id="A0A2A2M559"/>
<dbReference type="Proteomes" id="UP000218231">
    <property type="component" value="Unassembled WGS sequence"/>
</dbReference>
<reference evidence="1 2" key="1">
    <citation type="journal article" date="2017" name="Curr. Biol.">
        <title>Genome architecture and evolution of a unichromosomal asexual nematode.</title>
        <authorList>
            <person name="Fradin H."/>
            <person name="Zegar C."/>
            <person name="Gutwein M."/>
            <person name="Lucas J."/>
            <person name="Kovtun M."/>
            <person name="Corcoran D."/>
            <person name="Baugh L.R."/>
            <person name="Kiontke K."/>
            <person name="Gunsalus K."/>
            <person name="Fitch D.H."/>
            <person name="Piano F."/>
        </authorList>
    </citation>
    <scope>NUCLEOTIDE SEQUENCE [LARGE SCALE GENOMIC DNA]</scope>
    <source>
        <strain evidence="1">PF1309</strain>
    </source>
</reference>
<proteinExistence type="predicted"/>
<gene>
    <name evidence="1" type="ORF">WR25_26915</name>
</gene>
<sequence>MFWTGDSADPADRPMANALAHQAGFNRIVTATQGTLRVPAGWRVDHCEQSWNIRMCVLARSGGCTGASESPFLINRAMARTGL</sequence>
<name>A0A2A2M559_9BILA</name>
<protein>
    <submittedName>
        <fullName evidence="1">Uncharacterized protein</fullName>
    </submittedName>
</protein>
<comment type="caution">
    <text evidence="1">The sequence shown here is derived from an EMBL/GenBank/DDBJ whole genome shotgun (WGS) entry which is preliminary data.</text>
</comment>
<keyword evidence="2" id="KW-1185">Reference proteome</keyword>
<evidence type="ECO:0000313" key="1">
    <source>
        <dbReference type="EMBL" id="PAV93576.1"/>
    </source>
</evidence>
<evidence type="ECO:0000313" key="2">
    <source>
        <dbReference type="Proteomes" id="UP000218231"/>
    </source>
</evidence>
<organism evidence="1 2">
    <name type="scientific">Diploscapter pachys</name>
    <dbReference type="NCBI Taxonomy" id="2018661"/>
    <lineage>
        <taxon>Eukaryota</taxon>
        <taxon>Metazoa</taxon>
        <taxon>Ecdysozoa</taxon>
        <taxon>Nematoda</taxon>
        <taxon>Chromadorea</taxon>
        <taxon>Rhabditida</taxon>
        <taxon>Rhabditina</taxon>
        <taxon>Rhabditomorpha</taxon>
        <taxon>Rhabditoidea</taxon>
        <taxon>Rhabditidae</taxon>
        <taxon>Diploscapter</taxon>
    </lineage>
</organism>
<dbReference type="EMBL" id="LIAE01005021">
    <property type="protein sequence ID" value="PAV93576.1"/>
    <property type="molecule type" value="Genomic_DNA"/>
</dbReference>